<keyword evidence="1" id="KW-0472">Membrane</keyword>
<organism evidence="2 3">
    <name type="scientific">Pythium insidiosum</name>
    <name type="common">Pythiosis disease agent</name>
    <dbReference type="NCBI Taxonomy" id="114742"/>
    <lineage>
        <taxon>Eukaryota</taxon>
        <taxon>Sar</taxon>
        <taxon>Stramenopiles</taxon>
        <taxon>Oomycota</taxon>
        <taxon>Peronosporomycetes</taxon>
        <taxon>Pythiales</taxon>
        <taxon>Pythiaceae</taxon>
        <taxon>Pythium</taxon>
    </lineage>
</organism>
<gene>
    <name evidence="2" type="ORF">P43SY_005641</name>
</gene>
<protein>
    <recommendedName>
        <fullName evidence="4">Transmembrane protein</fullName>
    </recommendedName>
</protein>
<feature type="transmembrane region" description="Helical" evidence="1">
    <location>
        <begin position="144"/>
        <end position="166"/>
    </location>
</feature>
<dbReference type="Proteomes" id="UP001209570">
    <property type="component" value="Unassembled WGS sequence"/>
</dbReference>
<feature type="transmembrane region" description="Helical" evidence="1">
    <location>
        <begin position="241"/>
        <end position="259"/>
    </location>
</feature>
<keyword evidence="1" id="KW-0812">Transmembrane</keyword>
<feature type="transmembrane region" description="Helical" evidence="1">
    <location>
        <begin position="113"/>
        <end position="132"/>
    </location>
</feature>
<evidence type="ECO:0000256" key="1">
    <source>
        <dbReference type="SAM" id="Phobius"/>
    </source>
</evidence>
<sequence length="505" mass="55752">MTQVSPERARPPESTGRHACATLLLLARNSLASVAVAWAATMLCSLGALSAPPAAQSYDAFLLATLLYSQFSFCFIGTWLTAVTFTAHRFKGRPSQGPTPLWVCSVRIARRALPFYVVAAAAMVGITAGCAALDCPLRAYKIEYYLGCLAQYFYLVGLGLVARFVFKRETIQWQDRVGSANASASASTQPRRVATSAASARLFHRWPRMALARLPFLVSFIAAVAYIQVLSALVIDSEAKLVALMAGNLLMKMLVQRVLKRSMQRVNIQHIRSMLLLRVNIQHIRSMLLLVGFPIVLIDTQLRIILQRVTSVSLTFQGSFLMVLMEIAVRVFKSRSLRHQIARLDDQERTLSTVAVAPARTETQANETRSQLVRTKQQLLIYRSAELYADMSAEYIAMGCAAALLVVLWDHPKYRLGALVASHIHTSDSSSEGPVQKWSRQQTVALAVQVVMEMGVDLISCVVEIAHGVTFYEVRKEGAYVALLFIATAVANVMVSTVVYLRFDT</sequence>
<keyword evidence="3" id="KW-1185">Reference proteome</keyword>
<name>A0AAD5LZA0_PYTIN</name>
<feature type="transmembrane region" description="Helical" evidence="1">
    <location>
        <begin position="287"/>
        <end position="306"/>
    </location>
</feature>
<dbReference type="EMBL" id="JAKCXM010000248">
    <property type="protein sequence ID" value="KAJ0397515.1"/>
    <property type="molecule type" value="Genomic_DNA"/>
</dbReference>
<feature type="transmembrane region" description="Helical" evidence="1">
    <location>
        <begin position="479"/>
        <end position="501"/>
    </location>
</feature>
<feature type="transmembrane region" description="Helical" evidence="1">
    <location>
        <begin position="63"/>
        <end position="85"/>
    </location>
</feature>
<dbReference type="AlphaFoldDB" id="A0AAD5LZA0"/>
<keyword evidence="1" id="KW-1133">Transmembrane helix</keyword>
<reference evidence="2" key="1">
    <citation type="submission" date="2021-12" db="EMBL/GenBank/DDBJ databases">
        <title>Prjna785345.</title>
        <authorList>
            <person name="Rujirawat T."/>
            <person name="Krajaejun T."/>
        </authorList>
    </citation>
    <scope>NUCLEOTIDE SEQUENCE</scope>
    <source>
        <strain evidence="2">Pi057C3</strain>
    </source>
</reference>
<comment type="caution">
    <text evidence="2">The sequence shown here is derived from an EMBL/GenBank/DDBJ whole genome shotgun (WGS) entry which is preliminary data.</text>
</comment>
<feature type="transmembrane region" description="Helical" evidence="1">
    <location>
        <begin position="214"/>
        <end position="235"/>
    </location>
</feature>
<evidence type="ECO:0008006" key="4">
    <source>
        <dbReference type="Google" id="ProtNLM"/>
    </source>
</evidence>
<accession>A0AAD5LZA0</accession>
<evidence type="ECO:0000313" key="3">
    <source>
        <dbReference type="Proteomes" id="UP001209570"/>
    </source>
</evidence>
<proteinExistence type="predicted"/>
<feature type="transmembrane region" description="Helical" evidence="1">
    <location>
        <begin position="312"/>
        <end position="332"/>
    </location>
</feature>
<evidence type="ECO:0000313" key="2">
    <source>
        <dbReference type="EMBL" id="KAJ0397515.1"/>
    </source>
</evidence>